<evidence type="ECO:0000313" key="1">
    <source>
        <dbReference type="EMBL" id="AQZ60716.1"/>
    </source>
</evidence>
<accession>A0A1U9ZRX8</accession>
<dbReference type="Proteomes" id="UP000190797">
    <property type="component" value="Chromosome"/>
</dbReference>
<proteinExistence type="predicted"/>
<dbReference type="KEGG" id="noa:BKM31_03610"/>
<dbReference type="AlphaFoldDB" id="A0A1U9ZRX8"/>
<reference evidence="2" key="1">
    <citation type="journal article" date="2017" name="Med. Chem. Commun.">
        <title>Nonomuraea sp. ATCC 55076 harbours the largest actinomycete chromosome to date and the kistamicin biosynthetic gene cluster.</title>
        <authorList>
            <person name="Nazari B."/>
            <person name="Forneris C.C."/>
            <person name="Gibson M.I."/>
            <person name="Moon K."/>
            <person name="Schramma K.R."/>
            <person name="Seyedsayamdost M.R."/>
        </authorList>
    </citation>
    <scope>NUCLEOTIDE SEQUENCE [LARGE SCALE GENOMIC DNA]</scope>
    <source>
        <strain evidence="2">ATCC 55076</strain>
    </source>
</reference>
<protein>
    <submittedName>
        <fullName evidence="1">Uncharacterized protein</fullName>
    </submittedName>
</protein>
<sequence length="94" mass="9990">MSRARGRVDPGGMAAEGDILSAEVEAVPGRQRQVATALTRLGFKVLHIGTTISVRAPKQVWEQAFGLPQVEVPGELGELVVGVHFAEPPDLHAL</sequence>
<dbReference type="STRING" id="1909395.BKM31_03610"/>
<name>A0A1U9ZRX8_9ACTN</name>
<dbReference type="EMBL" id="CP017717">
    <property type="protein sequence ID" value="AQZ60716.1"/>
    <property type="molecule type" value="Genomic_DNA"/>
</dbReference>
<evidence type="ECO:0000313" key="2">
    <source>
        <dbReference type="Proteomes" id="UP000190797"/>
    </source>
</evidence>
<gene>
    <name evidence="1" type="ORF">BKM31_03610</name>
</gene>
<organism evidence="1 2">
    <name type="scientific">[Actinomadura] parvosata subsp. kistnae</name>
    <dbReference type="NCBI Taxonomy" id="1909395"/>
    <lineage>
        <taxon>Bacteria</taxon>
        <taxon>Bacillati</taxon>
        <taxon>Actinomycetota</taxon>
        <taxon>Actinomycetes</taxon>
        <taxon>Streptosporangiales</taxon>
        <taxon>Streptosporangiaceae</taxon>
        <taxon>Nonomuraea</taxon>
    </lineage>
</organism>
<keyword evidence="2" id="KW-1185">Reference proteome</keyword>